<name>A0AAE0XYB6_9GAST</name>
<dbReference type="Proteomes" id="UP001283361">
    <property type="component" value="Unassembled WGS sequence"/>
</dbReference>
<comment type="caution">
    <text evidence="1">The sequence shown here is derived from an EMBL/GenBank/DDBJ whole genome shotgun (WGS) entry which is preliminary data.</text>
</comment>
<gene>
    <name evidence="1" type="ORF">RRG08_044299</name>
</gene>
<organism evidence="1 2">
    <name type="scientific">Elysia crispata</name>
    <name type="common">lettuce slug</name>
    <dbReference type="NCBI Taxonomy" id="231223"/>
    <lineage>
        <taxon>Eukaryota</taxon>
        <taxon>Metazoa</taxon>
        <taxon>Spiralia</taxon>
        <taxon>Lophotrochozoa</taxon>
        <taxon>Mollusca</taxon>
        <taxon>Gastropoda</taxon>
        <taxon>Heterobranchia</taxon>
        <taxon>Euthyneura</taxon>
        <taxon>Panpulmonata</taxon>
        <taxon>Sacoglossa</taxon>
        <taxon>Placobranchoidea</taxon>
        <taxon>Plakobranchidae</taxon>
        <taxon>Elysia</taxon>
    </lineage>
</organism>
<keyword evidence="2" id="KW-1185">Reference proteome</keyword>
<protein>
    <submittedName>
        <fullName evidence="1">Uncharacterized protein</fullName>
    </submittedName>
</protein>
<reference evidence="1" key="1">
    <citation type="journal article" date="2023" name="G3 (Bethesda)">
        <title>A reference genome for the long-term kleptoplast-retaining sea slug Elysia crispata morphotype clarki.</title>
        <authorList>
            <person name="Eastman K.E."/>
            <person name="Pendleton A.L."/>
            <person name="Shaikh M.A."/>
            <person name="Suttiyut T."/>
            <person name="Ogas R."/>
            <person name="Tomko P."/>
            <person name="Gavelis G."/>
            <person name="Widhalm J.R."/>
            <person name="Wisecaver J.H."/>
        </authorList>
    </citation>
    <scope>NUCLEOTIDE SEQUENCE</scope>
    <source>
        <strain evidence="1">ECLA1</strain>
    </source>
</reference>
<proteinExistence type="predicted"/>
<dbReference type="AlphaFoldDB" id="A0AAE0XYB6"/>
<dbReference type="EMBL" id="JAWDGP010007362">
    <property type="protein sequence ID" value="KAK3723394.1"/>
    <property type="molecule type" value="Genomic_DNA"/>
</dbReference>
<evidence type="ECO:0000313" key="2">
    <source>
        <dbReference type="Proteomes" id="UP001283361"/>
    </source>
</evidence>
<accession>A0AAE0XYB6</accession>
<evidence type="ECO:0000313" key="1">
    <source>
        <dbReference type="EMBL" id="KAK3723394.1"/>
    </source>
</evidence>
<sequence length="78" mass="8684">MGTLELKQFLSKRRAGVLCVRCISVVTGRETVCQVYISCYRPGYCVSGVYQLLQAGRLLENRRVCERLAQEGGACRPA</sequence>